<proteinExistence type="predicted"/>
<comment type="caution">
    <text evidence="1">The sequence shown here is derived from an EMBL/GenBank/DDBJ whole genome shotgun (WGS) entry which is preliminary data.</text>
</comment>
<dbReference type="AlphaFoldDB" id="A0A139IRK9"/>
<protein>
    <submittedName>
        <fullName evidence="1">Uncharacterized protein</fullName>
    </submittedName>
</protein>
<keyword evidence="2" id="KW-1185">Reference proteome</keyword>
<sequence>MASVLWVMVEYVIEMAVQQWLDEVMQVVLYDSKFDATQPCSHAEGGARGVQPQASVRHIPVTAPQAANADGRRVLQYANTYLPTHSLTTWILTSNRTCLSGARAAVLRLASTTLCCGGRDPQCETAEEDGSEESTLGGASLAKQMENVVTASNLPADLERDLQNILPKDPACGGG</sequence>
<organism evidence="1 2">
    <name type="scientific">Pseudocercospora musae</name>
    <dbReference type="NCBI Taxonomy" id="113226"/>
    <lineage>
        <taxon>Eukaryota</taxon>
        <taxon>Fungi</taxon>
        <taxon>Dikarya</taxon>
        <taxon>Ascomycota</taxon>
        <taxon>Pezizomycotina</taxon>
        <taxon>Dothideomycetes</taxon>
        <taxon>Dothideomycetidae</taxon>
        <taxon>Mycosphaerellales</taxon>
        <taxon>Mycosphaerellaceae</taxon>
        <taxon>Pseudocercospora</taxon>
    </lineage>
</organism>
<dbReference type="EMBL" id="LFZO01000023">
    <property type="protein sequence ID" value="KXT17240.1"/>
    <property type="molecule type" value="Genomic_DNA"/>
</dbReference>
<gene>
    <name evidence="1" type="ORF">AC579_5796</name>
</gene>
<evidence type="ECO:0000313" key="1">
    <source>
        <dbReference type="EMBL" id="KXT17240.1"/>
    </source>
</evidence>
<reference evidence="1 2" key="1">
    <citation type="submission" date="2015-07" db="EMBL/GenBank/DDBJ databases">
        <title>Comparative genomics of the Sigatoka disease complex on banana suggests a link between parallel evolutionary changes in Pseudocercospora fijiensis and Pseudocercospora eumusae and increased virulence on the banana host.</title>
        <authorList>
            <person name="Chang T.-C."/>
            <person name="Salvucci A."/>
            <person name="Crous P.W."/>
            <person name="Stergiopoulos I."/>
        </authorList>
    </citation>
    <scope>NUCLEOTIDE SEQUENCE [LARGE SCALE GENOMIC DNA]</scope>
    <source>
        <strain evidence="1 2">CBS 116634</strain>
    </source>
</reference>
<dbReference type="Proteomes" id="UP000073492">
    <property type="component" value="Unassembled WGS sequence"/>
</dbReference>
<accession>A0A139IRK9</accession>
<name>A0A139IRK9_9PEZI</name>
<evidence type="ECO:0000313" key="2">
    <source>
        <dbReference type="Proteomes" id="UP000073492"/>
    </source>
</evidence>